<dbReference type="Proteomes" id="UP000451471">
    <property type="component" value="Unassembled WGS sequence"/>
</dbReference>
<dbReference type="EMBL" id="WSZK01000036">
    <property type="protein sequence ID" value="MWG36454.1"/>
    <property type="molecule type" value="Genomic_DNA"/>
</dbReference>
<gene>
    <name evidence="1" type="ORF">GQS65_18520</name>
</gene>
<dbReference type="OrthoDB" id="350999at2157"/>
<evidence type="ECO:0000313" key="2">
    <source>
        <dbReference type="Proteomes" id="UP000451471"/>
    </source>
</evidence>
<proteinExistence type="predicted"/>
<organism evidence="1 2">
    <name type="scientific">Halomarina oriensis</name>
    <dbReference type="NCBI Taxonomy" id="671145"/>
    <lineage>
        <taxon>Archaea</taxon>
        <taxon>Methanobacteriati</taxon>
        <taxon>Methanobacteriota</taxon>
        <taxon>Stenosarchaea group</taxon>
        <taxon>Halobacteria</taxon>
        <taxon>Halobacteriales</taxon>
        <taxon>Natronomonadaceae</taxon>
        <taxon>Halomarina</taxon>
    </lineage>
</organism>
<comment type="caution">
    <text evidence="1">The sequence shown here is derived from an EMBL/GenBank/DDBJ whole genome shotgun (WGS) entry which is preliminary data.</text>
</comment>
<name>A0A6B0GNT9_9EURY</name>
<reference evidence="1 2" key="1">
    <citation type="submission" date="2019-12" db="EMBL/GenBank/DDBJ databases">
        <title>Halocatena pleomorpha gen. nov. sp. nov., an extremely halophilic archaeon of family Halobacteriaceae isolated from saltpan soil.</title>
        <authorList>
            <person name="Pal Y."/>
            <person name="Verma A."/>
            <person name="Krishnamurthi S."/>
            <person name="Kumar P."/>
        </authorList>
    </citation>
    <scope>NUCLEOTIDE SEQUENCE [LARGE SCALE GENOMIC DNA]</scope>
    <source>
        <strain evidence="1 2">JCM 16495</strain>
    </source>
</reference>
<dbReference type="AlphaFoldDB" id="A0A6B0GNT9"/>
<dbReference type="RefSeq" id="WP_158206110.1">
    <property type="nucleotide sequence ID" value="NZ_WSZK01000036.1"/>
</dbReference>
<keyword evidence="2" id="KW-1185">Reference proteome</keyword>
<sequence length="127" mass="14554">MAQETASQDVDQMSDEALQREYADLREESVAMSISDEESVAMSISDEESVAMSISDEESDRLADLWNELTRRSDVQQPKCPECGARDWGFSDHIECRDCGYGTHSEEDELRQDIQSAWNRIMHGEWQ</sequence>
<evidence type="ECO:0000313" key="1">
    <source>
        <dbReference type="EMBL" id="MWG36454.1"/>
    </source>
</evidence>
<protein>
    <submittedName>
        <fullName evidence="1">Uncharacterized protein</fullName>
    </submittedName>
</protein>
<accession>A0A6B0GNT9</accession>